<name>A0A7Z2JKP3_9BURK</name>
<evidence type="ECO:0000256" key="5">
    <source>
        <dbReference type="PIRSR" id="PIRSR000137-2"/>
    </source>
</evidence>
<dbReference type="InterPro" id="IPR007867">
    <property type="entry name" value="GMC_OxRtase_C"/>
</dbReference>
<dbReference type="SUPFAM" id="SSF51905">
    <property type="entry name" value="FAD/NAD(P)-binding domain"/>
    <property type="match status" value="1"/>
</dbReference>
<proteinExistence type="inferred from homology"/>
<keyword evidence="3 6" id="KW-0285">Flavoprotein</keyword>
<dbReference type="Gene3D" id="3.50.50.60">
    <property type="entry name" value="FAD/NAD(P)-binding domain"/>
    <property type="match status" value="1"/>
</dbReference>
<dbReference type="SUPFAM" id="SSF54373">
    <property type="entry name" value="FAD-linked reductases, C-terminal domain"/>
    <property type="match status" value="1"/>
</dbReference>
<dbReference type="InterPro" id="IPR036188">
    <property type="entry name" value="FAD/NAD-bd_sf"/>
</dbReference>
<evidence type="ECO:0000259" key="8">
    <source>
        <dbReference type="PROSITE" id="PS00624"/>
    </source>
</evidence>
<accession>A0A7Z2JKP3</accession>
<gene>
    <name evidence="9" type="ORF">FAZ98_33485</name>
</gene>
<feature type="domain" description="Glucose-methanol-choline oxidoreductase N-terminal" evidence="8">
    <location>
        <begin position="257"/>
        <end position="271"/>
    </location>
</feature>
<dbReference type="Pfam" id="PF00732">
    <property type="entry name" value="GMC_oxred_N"/>
    <property type="match status" value="1"/>
</dbReference>
<dbReference type="Gene3D" id="3.30.560.10">
    <property type="entry name" value="Glucose Oxidase, domain 3"/>
    <property type="match status" value="1"/>
</dbReference>
<evidence type="ECO:0000256" key="1">
    <source>
        <dbReference type="ARBA" id="ARBA00001974"/>
    </source>
</evidence>
<dbReference type="OrthoDB" id="9785276at2"/>
<evidence type="ECO:0000256" key="4">
    <source>
        <dbReference type="ARBA" id="ARBA00022827"/>
    </source>
</evidence>
<evidence type="ECO:0000313" key="10">
    <source>
        <dbReference type="Proteomes" id="UP000433577"/>
    </source>
</evidence>
<feature type="binding site" evidence="5">
    <location>
        <position position="87"/>
    </location>
    <ligand>
        <name>FAD</name>
        <dbReference type="ChEBI" id="CHEBI:57692"/>
    </ligand>
</feature>
<sequence length="544" mass="58932">MTLDGKTFDYIVVGAGAAGCVVAARLSEDPRTSVLLIEAGGEDRSFWLKIPVGYGRTIADARVNWCYQTDPVEALGGRRIFWPRGKVLGGSTAINGLIYIRGQAEDYDAWRAQGNAGWGYDDVLPYFRRAEDHADGESDYHGAGGPLHVSHLVERNPLCDAFIESAGAVGLARNDDFNGARQAGAGYYQATIRRGERVSAARAYLHPAMSRPNLQVATGALAQRVLLEGARATGLEFARAGTIERVQARAEVVLCGGTVNSPQLLMLSGIGNANALREAGVQPHVDLPGVGQNLQDHYGGQITWRCRYPITMNDIMASRWRTYATGLRWLLRRDGPFSVPAGQAGVFASLGDEAARPDAARPDAARPDVQFLFQTFSGGYYENGLYRFSGFANFICPVRPRSRGWLGLRSPDPAAPPQIHPNYFADPHDRELLVRGLKLARKLARAEPLAGFIESEHLPGIDIDSDQEIERYFRENGGCVSHQVGTCRMGNDAQAVVDAQLRVRGVAGLRVADASIMPTLVSGNTNAATIMIGEKAADLIRASR</sequence>
<dbReference type="PANTHER" id="PTHR11552:SF147">
    <property type="entry name" value="CHOLINE DEHYDROGENASE, MITOCHONDRIAL"/>
    <property type="match status" value="1"/>
</dbReference>
<evidence type="ECO:0000256" key="6">
    <source>
        <dbReference type="RuleBase" id="RU003968"/>
    </source>
</evidence>
<evidence type="ECO:0000313" key="9">
    <source>
        <dbReference type="EMBL" id="QGZ66665.1"/>
    </source>
</evidence>
<dbReference type="EMBL" id="CP046916">
    <property type="protein sequence ID" value="QGZ66665.1"/>
    <property type="molecule type" value="Genomic_DNA"/>
</dbReference>
<dbReference type="GO" id="GO:0050660">
    <property type="term" value="F:flavin adenine dinucleotide binding"/>
    <property type="evidence" value="ECO:0007669"/>
    <property type="project" value="InterPro"/>
</dbReference>
<dbReference type="PIRSF" id="PIRSF000137">
    <property type="entry name" value="Alcohol_oxidase"/>
    <property type="match status" value="1"/>
</dbReference>
<reference evidence="9 10" key="1">
    <citation type="submission" date="2019-12" db="EMBL/GenBank/DDBJ databases">
        <title>Paraburkholderia acidiphila 7Q-K02 sp. nov and Paraburkholderia acidisoli DHF22 sp. nov., two strains isolated from forest soil.</title>
        <authorList>
            <person name="Gao Z."/>
            <person name="Qiu L."/>
        </authorList>
    </citation>
    <scope>NUCLEOTIDE SEQUENCE [LARGE SCALE GENOMIC DNA]</scope>
    <source>
        <strain evidence="9 10">DHF22</strain>
    </source>
</reference>
<dbReference type="PROSITE" id="PS00623">
    <property type="entry name" value="GMC_OXRED_1"/>
    <property type="match status" value="1"/>
</dbReference>
<organism evidence="9 10">
    <name type="scientific">Paraburkholderia acidisoli</name>
    <dbReference type="NCBI Taxonomy" id="2571748"/>
    <lineage>
        <taxon>Bacteria</taxon>
        <taxon>Pseudomonadati</taxon>
        <taxon>Pseudomonadota</taxon>
        <taxon>Betaproteobacteria</taxon>
        <taxon>Burkholderiales</taxon>
        <taxon>Burkholderiaceae</taxon>
        <taxon>Paraburkholderia</taxon>
    </lineage>
</organism>
<dbReference type="PANTHER" id="PTHR11552">
    <property type="entry name" value="GLUCOSE-METHANOL-CHOLINE GMC OXIDOREDUCTASE"/>
    <property type="match status" value="1"/>
</dbReference>
<dbReference type="RefSeq" id="WP_158958220.1">
    <property type="nucleotide sequence ID" value="NZ_CP046916.1"/>
</dbReference>
<dbReference type="InterPro" id="IPR000172">
    <property type="entry name" value="GMC_OxRdtase_N"/>
</dbReference>
<dbReference type="KEGG" id="pacs:FAZ98_33485"/>
<feature type="domain" description="Glucose-methanol-choline oxidoreductase N-terminal" evidence="7">
    <location>
        <begin position="85"/>
        <end position="108"/>
    </location>
</feature>
<dbReference type="Pfam" id="PF05199">
    <property type="entry name" value="GMC_oxred_C"/>
    <property type="match status" value="1"/>
</dbReference>
<comment type="similarity">
    <text evidence="2 6">Belongs to the GMC oxidoreductase family.</text>
</comment>
<dbReference type="AlphaFoldDB" id="A0A7Z2JKP3"/>
<dbReference type="Proteomes" id="UP000433577">
    <property type="component" value="Chromosome 4"/>
</dbReference>
<evidence type="ECO:0000256" key="2">
    <source>
        <dbReference type="ARBA" id="ARBA00010790"/>
    </source>
</evidence>
<evidence type="ECO:0000256" key="3">
    <source>
        <dbReference type="ARBA" id="ARBA00022630"/>
    </source>
</evidence>
<dbReference type="PROSITE" id="PS51257">
    <property type="entry name" value="PROKAR_LIPOPROTEIN"/>
    <property type="match status" value="1"/>
</dbReference>
<evidence type="ECO:0000259" key="7">
    <source>
        <dbReference type="PROSITE" id="PS00623"/>
    </source>
</evidence>
<protein>
    <submittedName>
        <fullName evidence="9">NAD(P)-binding protein</fullName>
    </submittedName>
</protein>
<dbReference type="InterPro" id="IPR012132">
    <property type="entry name" value="GMC_OxRdtase"/>
</dbReference>
<dbReference type="GO" id="GO:0016614">
    <property type="term" value="F:oxidoreductase activity, acting on CH-OH group of donors"/>
    <property type="evidence" value="ECO:0007669"/>
    <property type="project" value="InterPro"/>
</dbReference>
<keyword evidence="10" id="KW-1185">Reference proteome</keyword>
<comment type="cofactor">
    <cofactor evidence="1 5">
        <name>FAD</name>
        <dbReference type="ChEBI" id="CHEBI:57692"/>
    </cofactor>
</comment>
<dbReference type="PROSITE" id="PS00624">
    <property type="entry name" value="GMC_OXRED_2"/>
    <property type="match status" value="1"/>
</dbReference>
<keyword evidence="4 5" id="KW-0274">FAD</keyword>